<reference evidence="2 3" key="1">
    <citation type="submission" date="2019-05" db="EMBL/GenBank/DDBJ databases">
        <title>Another draft genome of Portunus trituberculatus and its Hox gene families provides insights of decapod evolution.</title>
        <authorList>
            <person name="Jeong J.-H."/>
            <person name="Song I."/>
            <person name="Kim S."/>
            <person name="Choi T."/>
            <person name="Kim D."/>
            <person name="Ryu S."/>
            <person name="Kim W."/>
        </authorList>
    </citation>
    <scope>NUCLEOTIDE SEQUENCE [LARGE SCALE GENOMIC DNA]</scope>
    <source>
        <tissue evidence="2">Muscle</tissue>
    </source>
</reference>
<comment type="caution">
    <text evidence="2">The sequence shown here is derived from an EMBL/GenBank/DDBJ whole genome shotgun (WGS) entry which is preliminary data.</text>
</comment>
<protein>
    <submittedName>
        <fullName evidence="2">Uncharacterized protein</fullName>
    </submittedName>
</protein>
<proteinExistence type="predicted"/>
<dbReference type="Proteomes" id="UP000324222">
    <property type="component" value="Unassembled WGS sequence"/>
</dbReference>
<feature type="region of interest" description="Disordered" evidence="1">
    <location>
        <begin position="1"/>
        <end position="83"/>
    </location>
</feature>
<organism evidence="2 3">
    <name type="scientific">Portunus trituberculatus</name>
    <name type="common">Swimming crab</name>
    <name type="synonym">Neptunus trituberculatus</name>
    <dbReference type="NCBI Taxonomy" id="210409"/>
    <lineage>
        <taxon>Eukaryota</taxon>
        <taxon>Metazoa</taxon>
        <taxon>Ecdysozoa</taxon>
        <taxon>Arthropoda</taxon>
        <taxon>Crustacea</taxon>
        <taxon>Multicrustacea</taxon>
        <taxon>Malacostraca</taxon>
        <taxon>Eumalacostraca</taxon>
        <taxon>Eucarida</taxon>
        <taxon>Decapoda</taxon>
        <taxon>Pleocyemata</taxon>
        <taxon>Brachyura</taxon>
        <taxon>Eubrachyura</taxon>
        <taxon>Portunoidea</taxon>
        <taxon>Portunidae</taxon>
        <taxon>Portuninae</taxon>
        <taxon>Portunus</taxon>
    </lineage>
</organism>
<evidence type="ECO:0000313" key="3">
    <source>
        <dbReference type="Proteomes" id="UP000324222"/>
    </source>
</evidence>
<name>A0A5B7IUZ0_PORTR</name>
<keyword evidence="3" id="KW-1185">Reference proteome</keyword>
<dbReference type="AlphaFoldDB" id="A0A5B7IUZ0"/>
<evidence type="ECO:0000313" key="2">
    <source>
        <dbReference type="EMBL" id="MPC87712.1"/>
    </source>
</evidence>
<sequence length="83" mass="8992">MSKSDSELTGRGAVRRGGGTSVSTCSAHHGENRTLPCEPCEERPALAHPVQRKRHTPHPLQTYEQGVVAADPPEKVVPMITRP</sequence>
<evidence type="ECO:0000256" key="1">
    <source>
        <dbReference type="SAM" id="MobiDB-lite"/>
    </source>
</evidence>
<accession>A0A5B7IUZ0</accession>
<gene>
    <name evidence="2" type="ORF">E2C01_082584</name>
</gene>
<dbReference type="EMBL" id="VSRR010075317">
    <property type="protein sequence ID" value="MPC87712.1"/>
    <property type="molecule type" value="Genomic_DNA"/>
</dbReference>